<name>A0A8C4QYE6_EPTBU</name>
<keyword evidence="10" id="KW-1185">Reference proteome</keyword>
<dbReference type="Proteomes" id="UP000694388">
    <property type="component" value="Unplaced"/>
</dbReference>
<evidence type="ECO:0000256" key="7">
    <source>
        <dbReference type="SAM" id="SignalP"/>
    </source>
</evidence>
<evidence type="ECO:0000256" key="4">
    <source>
        <dbReference type="ARBA" id="ARBA00023136"/>
    </source>
</evidence>
<dbReference type="Pfam" id="PF13908">
    <property type="entry name" value="Shisa_N"/>
    <property type="match status" value="1"/>
</dbReference>
<feature type="domain" description="Shisa N-terminal" evidence="8">
    <location>
        <begin position="58"/>
        <end position="107"/>
    </location>
</feature>
<evidence type="ECO:0000256" key="6">
    <source>
        <dbReference type="SAM" id="Phobius"/>
    </source>
</evidence>
<evidence type="ECO:0000256" key="3">
    <source>
        <dbReference type="ARBA" id="ARBA00022989"/>
    </source>
</evidence>
<protein>
    <recommendedName>
        <fullName evidence="8">Shisa N-terminal domain-containing protein</fullName>
    </recommendedName>
</protein>
<dbReference type="GO" id="GO:0032281">
    <property type="term" value="C:AMPA glutamate receptor complex"/>
    <property type="evidence" value="ECO:0007669"/>
    <property type="project" value="TreeGrafter"/>
</dbReference>
<evidence type="ECO:0000256" key="1">
    <source>
        <dbReference type="ARBA" id="ARBA00004370"/>
    </source>
</evidence>
<evidence type="ECO:0000256" key="2">
    <source>
        <dbReference type="ARBA" id="ARBA00022692"/>
    </source>
</evidence>
<keyword evidence="7" id="KW-0732">Signal</keyword>
<accession>A0A8C4QYE6</accession>
<dbReference type="InterPro" id="IPR026910">
    <property type="entry name" value="Shisa"/>
</dbReference>
<organism evidence="9 10">
    <name type="scientific">Eptatretus burgeri</name>
    <name type="common">Inshore hagfish</name>
    <dbReference type="NCBI Taxonomy" id="7764"/>
    <lineage>
        <taxon>Eukaryota</taxon>
        <taxon>Metazoa</taxon>
        <taxon>Chordata</taxon>
        <taxon>Craniata</taxon>
        <taxon>Vertebrata</taxon>
        <taxon>Cyclostomata</taxon>
        <taxon>Myxini</taxon>
        <taxon>Myxiniformes</taxon>
        <taxon>Myxinidae</taxon>
        <taxon>Eptatretinae</taxon>
        <taxon>Eptatretus</taxon>
    </lineage>
</organism>
<comment type="subcellular location">
    <subcellularLocation>
        <location evidence="1">Membrane</location>
    </subcellularLocation>
</comment>
<evidence type="ECO:0000313" key="9">
    <source>
        <dbReference type="Ensembl" id="ENSEBUP00000021476.1"/>
    </source>
</evidence>
<evidence type="ECO:0000256" key="5">
    <source>
        <dbReference type="SAM" id="MobiDB-lite"/>
    </source>
</evidence>
<evidence type="ECO:0000313" key="10">
    <source>
        <dbReference type="Proteomes" id="UP000694388"/>
    </source>
</evidence>
<sequence>MPVLPKCCSALVVAAALCFLQEMHSARPRRPPTNETLTQAPPKLPRAQARGIDRDTRYCPGYYDLLGQWENAFVCNSSQYMYCCGTCSQRYCCQNRKQLLRQNACSNHHSQNGTIKLAVPKKESPGEEYDPASDKTHVIVYVVCGLIAFLLLLGVLAKMGLDKAARVARDIHMPKTLSEILHYQTHGSEDEELKSHSLHSLPLSREESMSRSYKKHVADKEMSEYYSKRHLAELAASSTLPLNVPTALPHSPEHHYYGPYGSAAMLVELRGPPTAMALASATASSCCPCEAPVGDGQSSELDSYLAEKHRCELYGHEDARAAYHTWRGSSDRNVHYPGEIFNSTPTLSRNERRCASQRQAPTEDSYGILQKGLTSFHPATTSSTTIKAGATATKQVKPRCTAKQLHEW</sequence>
<feature type="transmembrane region" description="Helical" evidence="6">
    <location>
        <begin position="138"/>
        <end position="157"/>
    </location>
</feature>
<dbReference type="GO" id="GO:0032591">
    <property type="term" value="C:dendritic spine membrane"/>
    <property type="evidence" value="ECO:0007669"/>
    <property type="project" value="TreeGrafter"/>
</dbReference>
<feature type="region of interest" description="Disordered" evidence="5">
    <location>
        <begin position="27"/>
        <end position="47"/>
    </location>
</feature>
<dbReference type="GeneTree" id="ENSGT00940000163663"/>
<dbReference type="PANTHER" id="PTHR31774">
    <property type="entry name" value="PROTEIN SHISA-9-RELATED"/>
    <property type="match status" value="1"/>
</dbReference>
<feature type="signal peptide" evidence="7">
    <location>
        <begin position="1"/>
        <end position="25"/>
    </location>
</feature>
<dbReference type="GO" id="GO:0045211">
    <property type="term" value="C:postsynaptic membrane"/>
    <property type="evidence" value="ECO:0007669"/>
    <property type="project" value="TreeGrafter"/>
</dbReference>
<dbReference type="Ensembl" id="ENSEBUT00000022052.1">
    <property type="protein sequence ID" value="ENSEBUP00000021476.1"/>
    <property type="gene ID" value="ENSEBUG00000013262.1"/>
</dbReference>
<keyword evidence="4 6" id="KW-0472">Membrane</keyword>
<dbReference type="InterPro" id="IPR053891">
    <property type="entry name" value="Shisa_N"/>
</dbReference>
<dbReference type="GO" id="GO:0048172">
    <property type="term" value="P:regulation of short-term neuronal synaptic plasticity"/>
    <property type="evidence" value="ECO:0007669"/>
    <property type="project" value="TreeGrafter"/>
</dbReference>
<keyword evidence="3 6" id="KW-1133">Transmembrane helix</keyword>
<feature type="chain" id="PRO_5035000546" description="Shisa N-terminal domain-containing protein" evidence="7">
    <location>
        <begin position="26"/>
        <end position="408"/>
    </location>
</feature>
<reference evidence="9" key="1">
    <citation type="submission" date="2025-08" db="UniProtKB">
        <authorList>
            <consortium name="Ensembl"/>
        </authorList>
    </citation>
    <scope>IDENTIFICATION</scope>
</reference>
<dbReference type="GO" id="GO:0014069">
    <property type="term" value="C:postsynaptic density"/>
    <property type="evidence" value="ECO:0007669"/>
    <property type="project" value="TreeGrafter"/>
</dbReference>
<proteinExistence type="predicted"/>
<keyword evidence="2 6" id="KW-0812">Transmembrane</keyword>
<dbReference type="AlphaFoldDB" id="A0A8C4QYE6"/>
<reference evidence="9" key="2">
    <citation type="submission" date="2025-09" db="UniProtKB">
        <authorList>
            <consortium name="Ensembl"/>
        </authorList>
    </citation>
    <scope>IDENTIFICATION</scope>
</reference>
<evidence type="ECO:0000259" key="8">
    <source>
        <dbReference type="Pfam" id="PF13908"/>
    </source>
</evidence>